<dbReference type="RefSeq" id="WP_377529803.1">
    <property type="nucleotide sequence ID" value="NZ_JBHTLD010000165.1"/>
</dbReference>
<accession>A0ABW3ST00</accession>
<dbReference type="Proteomes" id="UP001597094">
    <property type="component" value="Unassembled WGS sequence"/>
</dbReference>
<organism evidence="2 3">
    <name type="scientific">Pontibacter rugosus</name>
    <dbReference type="NCBI Taxonomy" id="1745966"/>
    <lineage>
        <taxon>Bacteria</taxon>
        <taxon>Pseudomonadati</taxon>
        <taxon>Bacteroidota</taxon>
        <taxon>Cytophagia</taxon>
        <taxon>Cytophagales</taxon>
        <taxon>Hymenobacteraceae</taxon>
        <taxon>Pontibacter</taxon>
    </lineage>
</organism>
<gene>
    <name evidence="2" type="ORF">ACFQ2O_15875</name>
</gene>
<protein>
    <submittedName>
        <fullName evidence="2">Uncharacterized protein</fullName>
    </submittedName>
</protein>
<name>A0ABW3ST00_9BACT</name>
<feature type="signal peptide" evidence="1">
    <location>
        <begin position="1"/>
        <end position="18"/>
    </location>
</feature>
<sequence length="196" mass="22357">MTKALLILLILSSLNAFGQPRGTEDEVENVLNALIEKGILNKSIFNLALQISPYHFDGNYATERVFPNVPSTTILCVAPITFDRSIHSALKEIDNVYDSTYYQQQIQDYHPVKWSEQELSLISKTKFINSRISKLFYKEIGRMTFPLFSKDGKIAVLTYAAVNRSSVTKKRDTVYILKEDQTGWQIVEVIASKKAW</sequence>
<comment type="caution">
    <text evidence="2">The sequence shown here is derived from an EMBL/GenBank/DDBJ whole genome shotgun (WGS) entry which is preliminary data.</text>
</comment>
<keyword evidence="1" id="KW-0732">Signal</keyword>
<evidence type="ECO:0000313" key="3">
    <source>
        <dbReference type="Proteomes" id="UP001597094"/>
    </source>
</evidence>
<reference evidence="3" key="1">
    <citation type="journal article" date="2019" name="Int. J. Syst. Evol. Microbiol.">
        <title>The Global Catalogue of Microorganisms (GCM) 10K type strain sequencing project: providing services to taxonomists for standard genome sequencing and annotation.</title>
        <authorList>
            <consortium name="The Broad Institute Genomics Platform"/>
            <consortium name="The Broad Institute Genome Sequencing Center for Infectious Disease"/>
            <person name="Wu L."/>
            <person name="Ma J."/>
        </authorList>
    </citation>
    <scope>NUCLEOTIDE SEQUENCE [LARGE SCALE GENOMIC DNA]</scope>
    <source>
        <strain evidence="3">JCM 31319</strain>
    </source>
</reference>
<feature type="chain" id="PRO_5047030163" evidence="1">
    <location>
        <begin position="19"/>
        <end position="196"/>
    </location>
</feature>
<keyword evidence="3" id="KW-1185">Reference proteome</keyword>
<proteinExistence type="predicted"/>
<evidence type="ECO:0000256" key="1">
    <source>
        <dbReference type="SAM" id="SignalP"/>
    </source>
</evidence>
<dbReference type="EMBL" id="JBHTLD010000165">
    <property type="protein sequence ID" value="MFD1187695.1"/>
    <property type="molecule type" value="Genomic_DNA"/>
</dbReference>
<evidence type="ECO:0000313" key="2">
    <source>
        <dbReference type="EMBL" id="MFD1187695.1"/>
    </source>
</evidence>